<evidence type="ECO:0000313" key="3">
    <source>
        <dbReference type="Proteomes" id="UP000800038"/>
    </source>
</evidence>
<dbReference type="AlphaFoldDB" id="A0A6A5S6M4"/>
<accession>A0A6A5S6M4</accession>
<organism evidence="2 3">
    <name type="scientific">Clathrospora elynae</name>
    <dbReference type="NCBI Taxonomy" id="706981"/>
    <lineage>
        <taxon>Eukaryota</taxon>
        <taxon>Fungi</taxon>
        <taxon>Dikarya</taxon>
        <taxon>Ascomycota</taxon>
        <taxon>Pezizomycotina</taxon>
        <taxon>Dothideomycetes</taxon>
        <taxon>Pleosporomycetidae</taxon>
        <taxon>Pleosporales</taxon>
        <taxon>Diademaceae</taxon>
        <taxon>Clathrospora</taxon>
    </lineage>
</organism>
<dbReference type="Proteomes" id="UP000800038">
    <property type="component" value="Unassembled WGS sequence"/>
</dbReference>
<keyword evidence="3" id="KW-1185">Reference proteome</keyword>
<sequence length="95" mass="10869">MVIFHFVVVLAILFKLPGSIVEYKAVSRDLEVMRDSDNGNQTPTVHIERIEHAKKQSTRLEATYTSRHGIGSGSDRLRVEARFVGKFRFDSDDIY</sequence>
<gene>
    <name evidence="2" type="ORF">EJ02DRAFT_460388</name>
</gene>
<proteinExistence type="predicted"/>
<protein>
    <submittedName>
        <fullName evidence="2">Uncharacterized protein</fullName>
    </submittedName>
</protein>
<name>A0A6A5S6M4_9PLEO</name>
<reference evidence="2" key="1">
    <citation type="journal article" date="2020" name="Stud. Mycol.">
        <title>101 Dothideomycetes genomes: a test case for predicting lifestyles and emergence of pathogens.</title>
        <authorList>
            <person name="Haridas S."/>
            <person name="Albert R."/>
            <person name="Binder M."/>
            <person name="Bloem J."/>
            <person name="Labutti K."/>
            <person name="Salamov A."/>
            <person name="Andreopoulos B."/>
            <person name="Baker S."/>
            <person name="Barry K."/>
            <person name="Bills G."/>
            <person name="Bluhm B."/>
            <person name="Cannon C."/>
            <person name="Castanera R."/>
            <person name="Culley D."/>
            <person name="Daum C."/>
            <person name="Ezra D."/>
            <person name="Gonzalez J."/>
            <person name="Henrissat B."/>
            <person name="Kuo A."/>
            <person name="Liang C."/>
            <person name="Lipzen A."/>
            <person name="Lutzoni F."/>
            <person name="Magnuson J."/>
            <person name="Mondo S."/>
            <person name="Nolan M."/>
            <person name="Ohm R."/>
            <person name="Pangilinan J."/>
            <person name="Park H.-J."/>
            <person name="Ramirez L."/>
            <person name="Alfaro M."/>
            <person name="Sun H."/>
            <person name="Tritt A."/>
            <person name="Yoshinaga Y."/>
            <person name="Zwiers L.-H."/>
            <person name="Turgeon B."/>
            <person name="Goodwin S."/>
            <person name="Spatafora J."/>
            <person name="Crous P."/>
            <person name="Grigoriev I."/>
        </authorList>
    </citation>
    <scope>NUCLEOTIDE SEQUENCE</scope>
    <source>
        <strain evidence="2">CBS 161.51</strain>
    </source>
</reference>
<keyword evidence="1" id="KW-0732">Signal</keyword>
<feature type="chain" id="PRO_5025424715" evidence="1">
    <location>
        <begin position="20"/>
        <end position="95"/>
    </location>
</feature>
<feature type="signal peptide" evidence="1">
    <location>
        <begin position="1"/>
        <end position="19"/>
    </location>
</feature>
<evidence type="ECO:0000313" key="2">
    <source>
        <dbReference type="EMBL" id="KAF1935419.1"/>
    </source>
</evidence>
<evidence type="ECO:0000256" key="1">
    <source>
        <dbReference type="SAM" id="SignalP"/>
    </source>
</evidence>
<dbReference type="EMBL" id="ML976272">
    <property type="protein sequence ID" value="KAF1935419.1"/>
    <property type="molecule type" value="Genomic_DNA"/>
</dbReference>